<reference evidence="2 3" key="1">
    <citation type="submission" date="2022-06" db="EMBL/GenBank/DDBJ databases">
        <authorList>
            <person name="So Y."/>
        </authorList>
    </citation>
    <scope>NUCLEOTIDE SEQUENCE [LARGE SCALE GENOMIC DNA]</scope>
    <source>
        <strain evidence="2 3">STR3</strain>
    </source>
</reference>
<comment type="caution">
    <text evidence="2">The sequence shown here is derived from an EMBL/GenBank/DDBJ whole genome shotgun (WGS) entry which is preliminary data.</text>
</comment>
<keyword evidence="1" id="KW-0812">Transmembrane</keyword>
<evidence type="ECO:0000313" key="2">
    <source>
        <dbReference type="EMBL" id="MCP3420793.1"/>
    </source>
</evidence>
<sequence length="143" mass="15456">MTVLPSETQPVVAVGRRRPGLAFVVALLCWVPYVVGLVLPYYANGVHQRPAGETIFAHDLGTMWPYDTPLGGAVLFVTVVGVPTVPFVSAGVTMWSAFDLWAWRRTLTRGQVALYAVAAGVAGASVAWLATPLATELLLWFWD</sequence>
<evidence type="ECO:0000313" key="3">
    <source>
        <dbReference type="Proteomes" id="UP001204524"/>
    </source>
</evidence>
<gene>
    <name evidence="2" type="ORF">NCI01_03190</name>
</gene>
<protein>
    <submittedName>
        <fullName evidence="2">Uncharacterized protein</fullName>
    </submittedName>
</protein>
<keyword evidence="1" id="KW-0472">Membrane</keyword>
<organism evidence="2 3">
    <name type="scientific">Nocardioides pinisoli</name>
    <dbReference type="NCBI Taxonomy" id="2950279"/>
    <lineage>
        <taxon>Bacteria</taxon>
        <taxon>Bacillati</taxon>
        <taxon>Actinomycetota</taxon>
        <taxon>Actinomycetes</taxon>
        <taxon>Propionibacteriales</taxon>
        <taxon>Nocardioidaceae</taxon>
        <taxon>Nocardioides</taxon>
    </lineage>
</organism>
<dbReference type="Proteomes" id="UP001204524">
    <property type="component" value="Unassembled WGS sequence"/>
</dbReference>
<name>A0ABT1KSR9_9ACTN</name>
<keyword evidence="1" id="KW-1133">Transmembrane helix</keyword>
<dbReference type="EMBL" id="JANARS010000001">
    <property type="protein sequence ID" value="MCP3420793.1"/>
    <property type="molecule type" value="Genomic_DNA"/>
</dbReference>
<feature type="transmembrane region" description="Helical" evidence="1">
    <location>
        <begin position="73"/>
        <end position="101"/>
    </location>
</feature>
<feature type="transmembrane region" description="Helical" evidence="1">
    <location>
        <begin position="113"/>
        <end position="142"/>
    </location>
</feature>
<proteinExistence type="predicted"/>
<feature type="transmembrane region" description="Helical" evidence="1">
    <location>
        <begin position="21"/>
        <end position="43"/>
    </location>
</feature>
<evidence type="ECO:0000256" key="1">
    <source>
        <dbReference type="SAM" id="Phobius"/>
    </source>
</evidence>
<accession>A0ABT1KSR9</accession>
<dbReference type="RefSeq" id="WP_254180018.1">
    <property type="nucleotide sequence ID" value="NZ_JANARS010000001.1"/>
</dbReference>
<keyword evidence="3" id="KW-1185">Reference proteome</keyword>